<feature type="compositionally biased region" description="Basic residues" evidence="6">
    <location>
        <begin position="11"/>
        <end position="20"/>
    </location>
</feature>
<dbReference type="GO" id="GO:0006412">
    <property type="term" value="P:translation"/>
    <property type="evidence" value="ECO:0007669"/>
    <property type="project" value="UniProtKB-UniRule"/>
</dbReference>
<comment type="function">
    <text evidence="4">Binds to the 23S rRNA.</text>
</comment>
<reference evidence="8 9" key="1">
    <citation type="submission" date="2018-06" db="EMBL/GenBank/DDBJ databases">
        <title>Extensive metabolic versatility and redundancy in microbially diverse, dynamic hydrothermal sediments.</title>
        <authorList>
            <person name="Dombrowski N."/>
            <person name="Teske A."/>
            <person name="Baker B.J."/>
        </authorList>
    </citation>
    <scope>NUCLEOTIDE SEQUENCE [LARGE SCALE GENOMIC DNA]</scope>
    <source>
        <strain evidence="8">B36_G15</strain>
    </source>
</reference>
<comment type="caution">
    <text evidence="8">The sequence shown here is derived from an EMBL/GenBank/DDBJ whole genome shotgun (WGS) entry which is preliminary data.</text>
</comment>
<dbReference type="GO" id="GO:0022625">
    <property type="term" value="C:cytosolic large ribosomal subunit"/>
    <property type="evidence" value="ECO:0007669"/>
    <property type="project" value="TreeGrafter"/>
</dbReference>
<keyword evidence="2 4" id="KW-0689">Ribosomal protein</keyword>
<evidence type="ECO:0000256" key="3">
    <source>
        <dbReference type="ARBA" id="ARBA00023274"/>
    </source>
</evidence>
<proteinExistence type="inferred from homology"/>
<evidence type="ECO:0000256" key="2">
    <source>
        <dbReference type="ARBA" id="ARBA00022980"/>
    </source>
</evidence>
<dbReference type="InterPro" id="IPR030878">
    <property type="entry name" value="Ribosomal_uL15"/>
</dbReference>
<dbReference type="InterPro" id="IPR005749">
    <property type="entry name" value="Ribosomal_uL15_bac-type"/>
</dbReference>
<keyword evidence="4" id="KW-0699">rRNA-binding</keyword>
<feature type="region of interest" description="Disordered" evidence="6">
    <location>
        <begin position="1"/>
        <end position="51"/>
    </location>
</feature>
<protein>
    <recommendedName>
        <fullName evidence="4">Large ribosomal subunit protein uL15</fullName>
    </recommendedName>
</protein>
<dbReference type="EMBL" id="QNBE01000005">
    <property type="protein sequence ID" value="RKX71592.1"/>
    <property type="molecule type" value="Genomic_DNA"/>
</dbReference>
<name>A0A660SM65_UNCW3</name>
<dbReference type="NCBIfam" id="TIGR01071">
    <property type="entry name" value="rplO_bact"/>
    <property type="match status" value="1"/>
</dbReference>
<dbReference type="GO" id="GO:0003735">
    <property type="term" value="F:structural constituent of ribosome"/>
    <property type="evidence" value="ECO:0007669"/>
    <property type="project" value="InterPro"/>
</dbReference>
<dbReference type="InterPro" id="IPR001196">
    <property type="entry name" value="Ribosomal_uL15_CS"/>
</dbReference>
<dbReference type="Pfam" id="PF00828">
    <property type="entry name" value="Ribosomal_L27A"/>
    <property type="match status" value="1"/>
</dbReference>
<dbReference type="GO" id="GO:0019843">
    <property type="term" value="F:rRNA binding"/>
    <property type="evidence" value="ECO:0007669"/>
    <property type="project" value="UniProtKB-UniRule"/>
</dbReference>
<comment type="similarity">
    <text evidence="1 4 5">Belongs to the universal ribosomal protein uL15 family.</text>
</comment>
<evidence type="ECO:0000256" key="1">
    <source>
        <dbReference type="ARBA" id="ARBA00007320"/>
    </source>
</evidence>
<sequence length="148" mass="16319">MRILSTLRPNPKAKKKRKRIGCGIGSGHGKTATRGHKGSGQRSGKEFTPAFEGGQMPLYRRIPKRGFTNIFKKEFEVVNIERLARFPPDSLIDPEVMKENGLIHGNLPVKILGRGEINIPIKVKAHAFSRSARVKIRAAGGSIEIINA</sequence>
<dbReference type="Gene3D" id="3.100.10.10">
    <property type="match status" value="1"/>
</dbReference>
<evidence type="ECO:0000259" key="7">
    <source>
        <dbReference type="Pfam" id="PF00828"/>
    </source>
</evidence>
<comment type="subunit">
    <text evidence="4">Part of the 50S ribosomal subunit.</text>
</comment>
<dbReference type="PANTHER" id="PTHR12934:SF11">
    <property type="entry name" value="LARGE RIBOSOMAL SUBUNIT PROTEIN UL15M"/>
    <property type="match status" value="1"/>
</dbReference>
<evidence type="ECO:0000256" key="5">
    <source>
        <dbReference type="RuleBase" id="RU003888"/>
    </source>
</evidence>
<dbReference type="InterPro" id="IPR021131">
    <property type="entry name" value="Ribosomal_uL15/eL18"/>
</dbReference>
<organism evidence="8 9">
    <name type="scientific">candidate division WOR-3 bacterium</name>
    <dbReference type="NCBI Taxonomy" id="2052148"/>
    <lineage>
        <taxon>Bacteria</taxon>
        <taxon>Bacteria division WOR-3</taxon>
    </lineage>
</organism>
<evidence type="ECO:0000313" key="8">
    <source>
        <dbReference type="EMBL" id="RKX71592.1"/>
    </source>
</evidence>
<dbReference type="PANTHER" id="PTHR12934">
    <property type="entry name" value="50S RIBOSOMAL PROTEIN L15"/>
    <property type="match status" value="1"/>
</dbReference>
<accession>A0A660SM65</accession>
<feature type="domain" description="Large ribosomal subunit protein uL15/eL18" evidence="7">
    <location>
        <begin position="77"/>
        <end position="144"/>
    </location>
</feature>
<evidence type="ECO:0000256" key="4">
    <source>
        <dbReference type="HAMAP-Rule" id="MF_01341"/>
    </source>
</evidence>
<dbReference type="Proteomes" id="UP000268469">
    <property type="component" value="Unassembled WGS sequence"/>
</dbReference>
<keyword evidence="3 4" id="KW-0687">Ribonucleoprotein</keyword>
<dbReference type="HAMAP" id="MF_01341">
    <property type="entry name" value="Ribosomal_uL15"/>
    <property type="match status" value="1"/>
</dbReference>
<evidence type="ECO:0000256" key="6">
    <source>
        <dbReference type="SAM" id="MobiDB-lite"/>
    </source>
</evidence>
<dbReference type="PROSITE" id="PS00475">
    <property type="entry name" value="RIBOSOMAL_L15"/>
    <property type="match status" value="1"/>
</dbReference>
<gene>
    <name evidence="4" type="primary">rplO</name>
    <name evidence="8" type="ORF">DRP53_00895</name>
</gene>
<dbReference type="InterPro" id="IPR036227">
    <property type="entry name" value="Ribosomal_uL15/eL18_sf"/>
</dbReference>
<dbReference type="AlphaFoldDB" id="A0A660SM65"/>
<keyword evidence="4" id="KW-0694">RNA-binding</keyword>
<dbReference type="SUPFAM" id="SSF52080">
    <property type="entry name" value="Ribosomal proteins L15p and L18e"/>
    <property type="match status" value="1"/>
</dbReference>
<evidence type="ECO:0000313" key="9">
    <source>
        <dbReference type="Proteomes" id="UP000268469"/>
    </source>
</evidence>